<comment type="caution">
    <text evidence="6">The sequence shown here is derived from an EMBL/GenBank/DDBJ whole genome shotgun (WGS) entry which is preliminary data.</text>
</comment>
<keyword evidence="4" id="KW-0804">Transcription</keyword>
<organism evidence="6 7">
    <name type="scientific">Streptomyces gardneri</name>
    <dbReference type="NCBI Taxonomy" id="66892"/>
    <lineage>
        <taxon>Bacteria</taxon>
        <taxon>Bacillati</taxon>
        <taxon>Actinomycetota</taxon>
        <taxon>Actinomycetes</taxon>
        <taxon>Kitasatosporales</taxon>
        <taxon>Streptomycetaceae</taxon>
        <taxon>Streptomyces</taxon>
    </lineage>
</organism>
<dbReference type="EMBL" id="BJMN01000103">
    <property type="protein sequence ID" value="GEB62496.1"/>
    <property type="molecule type" value="Genomic_DNA"/>
</dbReference>
<dbReference type="CDD" id="cd06171">
    <property type="entry name" value="Sigma70_r4"/>
    <property type="match status" value="1"/>
</dbReference>
<dbReference type="PANTHER" id="PTHR43133:SF51">
    <property type="entry name" value="RNA POLYMERASE SIGMA FACTOR"/>
    <property type="match status" value="1"/>
</dbReference>
<proteinExistence type="inferred from homology"/>
<accession>A0A4Y3RXP3</accession>
<dbReference type="InterPro" id="IPR014284">
    <property type="entry name" value="RNA_pol_sigma-70_dom"/>
</dbReference>
<keyword evidence="3" id="KW-0731">Sigma factor</keyword>
<feature type="domain" description="RNA polymerase sigma factor 70 region 4 type 2" evidence="5">
    <location>
        <begin position="133"/>
        <end position="182"/>
    </location>
</feature>
<name>A0A4Y3RXP3_9ACTN</name>
<dbReference type="InterPro" id="IPR039425">
    <property type="entry name" value="RNA_pol_sigma-70-like"/>
</dbReference>
<evidence type="ECO:0000256" key="2">
    <source>
        <dbReference type="ARBA" id="ARBA00023015"/>
    </source>
</evidence>
<reference evidence="6 7" key="1">
    <citation type="submission" date="2019-06" db="EMBL/GenBank/DDBJ databases">
        <title>Whole genome shotgun sequence of Streptomyces gardneri NBRC 12865.</title>
        <authorList>
            <person name="Hosoyama A."/>
            <person name="Uohara A."/>
            <person name="Ohji S."/>
            <person name="Ichikawa N."/>
        </authorList>
    </citation>
    <scope>NUCLEOTIDE SEQUENCE [LARGE SCALE GENOMIC DNA]</scope>
    <source>
        <strain evidence="6 7">NBRC 12865</strain>
    </source>
</reference>
<dbReference type="InterPro" id="IPR013324">
    <property type="entry name" value="RNA_pol_sigma_r3/r4-like"/>
</dbReference>
<dbReference type="SUPFAM" id="SSF88946">
    <property type="entry name" value="Sigma2 domain of RNA polymerase sigma factors"/>
    <property type="match status" value="1"/>
</dbReference>
<evidence type="ECO:0000313" key="6">
    <source>
        <dbReference type="EMBL" id="GEB62496.1"/>
    </source>
</evidence>
<evidence type="ECO:0000256" key="4">
    <source>
        <dbReference type="ARBA" id="ARBA00023163"/>
    </source>
</evidence>
<gene>
    <name evidence="6" type="ORF">SGA01_81010</name>
</gene>
<protein>
    <recommendedName>
        <fullName evidence="5">RNA polymerase sigma factor 70 region 4 type 2 domain-containing protein</fullName>
    </recommendedName>
</protein>
<dbReference type="Pfam" id="PF08281">
    <property type="entry name" value="Sigma70_r4_2"/>
    <property type="match status" value="1"/>
</dbReference>
<sequence>MPPADHADRGVGRGVGLGADRGVERRVDRGVALARAARRGDTLALHDLLDHLTPYIARICRSIALDDGPDATQEALVAVFTSLRSLRDPEALYGWVRGISVREAVRVAKRAARARPAELADVPERGDPQLAADIDDVLSRLSPQHRAVLVLRDVEGLDEESAAAVLGVPAGTAKSRLHRARQSFRKAWNG</sequence>
<dbReference type="InterPro" id="IPR036388">
    <property type="entry name" value="WH-like_DNA-bd_sf"/>
</dbReference>
<dbReference type="NCBIfam" id="TIGR02937">
    <property type="entry name" value="sigma70-ECF"/>
    <property type="match status" value="1"/>
</dbReference>
<dbReference type="InterPro" id="IPR013249">
    <property type="entry name" value="RNA_pol_sigma70_r4_t2"/>
</dbReference>
<dbReference type="GO" id="GO:0003677">
    <property type="term" value="F:DNA binding"/>
    <property type="evidence" value="ECO:0007669"/>
    <property type="project" value="InterPro"/>
</dbReference>
<dbReference type="SUPFAM" id="SSF88659">
    <property type="entry name" value="Sigma3 and sigma4 domains of RNA polymerase sigma factors"/>
    <property type="match status" value="1"/>
</dbReference>
<comment type="similarity">
    <text evidence="1">Belongs to the sigma-70 factor family. ECF subfamily.</text>
</comment>
<dbReference type="Gene3D" id="1.10.10.10">
    <property type="entry name" value="Winged helix-like DNA-binding domain superfamily/Winged helix DNA-binding domain"/>
    <property type="match status" value="1"/>
</dbReference>
<keyword evidence="2" id="KW-0805">Transcription regulation</keyword>
<evidence type="ECO:0000259" key="5">
    <source>
        <dbReference type="Pfam" id="PF08281"/>
    </source>
</evidence>
<dbReference type="GO" id="GO:0016987">
    <property type="term" value="F:sigma factor activity"/>
    <property type="evidence" value="ECO:0007669"/>
    <property type="project" value="UniProtKB-KW"/>
</dbReference>
<evidence type="ECO:0000256" key="3">
    <source>
        <dbReference type="ARBA" id="ARBA00023082"/>
    </source>
</evidence>
<dbReference type="InterPro" id="IPR013325">
    <property type="entry name" value="RNA_pol_sigma_r2"/>
</dbReference>
<keyword evidence="7" id="KW-1185">Reference proteome</keyword>
<dbReference type="AlphaFoldDB" id="A0A4Y3RXP3"/>
<dbReference type="Gene3D" id="1.10.1740.10">
    <property type="match status" value="1"/>
</dbReference>
<dbReference type="PANTHER" id="PTHR43133">
    <property type="entry name" value="RNA POLYMERASE ECF-TYPE SIGMA FACTO"/>
    <property type="match status" value="1"/>
</dbReference>
<dbReference type="Proteomes" id="UP000315226">
    <property type="component" value="Unassembled WGS sequence"/>
</dbReference>
<evidence type="ECO:0000313" key="7">
    <source>
        <dbReference type="Proteomes" id="UP000315226"/>
    </source>
</evidence>
<dbReference type="GO" id="GO:0006352">
    <property type="term" value="P:DNA-templated transcription initiation"/>
    <property type="evidence" value="ECO:0007669"/>
    <property type="project" value="InterPro"/>
</dbReference>
<evidence type="ECO:0000256" key="1">
    <source>
        <dbReference type="ARBA" id="ARBA00010641"/>
    </source>
</evidence>